<proteinExistence type="predicted"/>
<evidence type="ECO:0000256" key="2">
    <source>
        <dbReference type="SAM" id="MobiDB-lite"/>
    </source>
</evidence>
<feature type="coiled-coil region" evidence="1">
    <location>
        <begin position="237"/>
        <end position="271"/>
    </location>
</feature>
<keyword evidence="1" id="KW-0175">Coiled coil</keyword>
<gene>
    <name evidence="4" type="ORF">H9L17_01045</name>
</gene>
<keyword evidence="5" id="KW-1185">Reference proteome</keyword>
<sequence length="316" mass="35123">MAKGITETDVHTAADEIVAAGERPTVERIRAHLGTGSPNTVTRWLDTWWKQLGERLQKQQPHRALPQAPDAVAFLAGEWWSLAMEHARANAEDAISQRSEALQAEQAALNTAKEEFRDEAALLRQQATDAAQLREIAQARAVELERLVHQLQGQNEELARQCEAAHARVTEAETQRQVAEARLQTQQDQAASERDDLIRHVRAVEDRAHAEVDRGRQEVLELKQRLASVTCEHDAARKSQLKEIEAARTEAADARRDAAAHRARAEALDAQLARFQDLPSALHQALEHANPKPKPQRAAKRSRLSSGKQPTPPKAG</sequence>
<accession>A0A7G9QTX6</accession>
<reference evidence="4 5" key="1">
    <citation type="submission" date="2020-08" db="EMBL/GenBank/DDBJ databases">
        <title>Genome sequence of Thermomonas brevis KACC 16975T.</title>
        <authorList>
            <person name="Hyun D.-W."/>
            <person name="Bae J.-W."/>
        </authorList>
    </citation>
    <scope>NUCLEOTIDE SEQUENCE [LARGE SCALE GENOMIC DNA]</scope>
    <source>
        <strain evidence="4 5">KACC 16975</strain>
    </source>
</reference>
<dbReference type="RefSeq" id="WP_187570550.1">
    <property type="nucleotide sequence ID" value="NZ_CP060711.1"/>
</dbReference>
<feature type="region of interest" description="Disordered" evidence="2">
    <location>
        <begin position="279"/>
        <end position="316"/>
    </location>
</feature>
<dbReference type="AlphaFoldDB" id="A0A7G9QTX6"/>
<dbReference type="KEGG" id="tbv:H9L17_01045"/>
<feature type="compositionally biased region" description="Basic residues" evidence="2">
    <location>
        <begin position="294"/>
        <end position="303"/>
    </location>
</feature>
<feature type="domain" description="KfrA N-terminal DNA-binding" evidence="3">
    <location>
        <begin position="6"/>
        <end position="126"/>
    </location>
</feature>
<organism evidence="4 5">
    <name type="scientific">Thermomonas brevis</name>
    <dbReference type="NCBI Taxonomy" id="215691"/>
    <lineage>
        <taxon>Bacteria</taxon>
        <taxon>Pseudomonadati</taxon>
        <taxon>Pseudomonadota</taxon>
        <taxon>Gammaproteobacteria</taxon>
        <taxon>Lysobacterales</taxon>
        <taxon>Lysobacteraceae</taxon>
        <taxon>Thermomonas</taxon>
    </lineage>
</organism>
<dbReference type="GO" id="GO:0003677">
    <property type="term" value="F:DNA binding"/>
    <property type="evidence" value="ECO:0007669"/>
    <property type="project" value="UniProtKB-KW"/>
</dbReference>
<dbReference type="InterPro" id="IPR021104">
    <property type="entry name" value="KfrA_DNA-bd_N"/>
</dbReference>
<evidence type="ECO:0000259" key="3">
    <source>
        <dbReference type="Pfam" id="PF11740"/>
    </source>
</evidence>
<evidence type="ECO:0000313" key="5">
    <source>
        <dbReference type="Proteomes" id="UP000515977"/>
    </source>
</evidence>
<feature type="coiled-coil region" evidence="1">
    <location>
        <begin position="99"/>
        <end position="196"/>
    </location>
</feature>
<protein>
    <submittedName>
        <fullName evidence="4">DNA-binding protein</fullName>
    </submittedName>
</protein>
<dbReference type="Pfam" id="PF11740">
    <property type="entry name" value="KfrA_N"/>
    <property type="match status" value="1"/>
</dbReference>
<keyword evidence="4" id="KW-0238">DNA-binding</keyword>
<evidence type="ECO:0000256" key="1">
    <source>
        <dbReference type="SAM" id="Coils"/>
    </source>
</evidence>
<name>A0A7G9QTX6_9GAMM</name>
<dbReference type="EMBL" id="CP060711">
    <property type="protein sequence ID" value="QNN46801.1"/>
    <property type="molecule type" value="Genomic_DNA"/>
</dbReference>
<dbReference type="Proteomes" id="UP000515977">
    <property type="component" value="Chromosome"/>
</dbReference>
<evidence type="ECO:0000313" key="4">
    <source>
        <dbReference type="EMBL" id="QNN46801.1"/>
    </source>
</evidence>